<dbReference type="GO" id="GO:0015225">
    <property type="term" value="F:biotin transmembrane transporter activity"/>
    <property type="evidence" value="ECO:0007669"/>
    <property type="project" value="UniProtKB-UniRule"/>
</dbReference>
<evidence type="ECO:0000256" key="1">
    <source>
        <dbReference type="ARBA" id="ARBA00010692"/>
    </source>
</evidence>
<feature type="transmembrane region" description="Helical" evidence="3">
    <location>
        <begin position="66"/>
        <end position="83"/>
    </location>
</feature>
<keyword evidence="3" id="KW-1133">Transmembrane helix</keyword>
<dbReference type="PANTHER" id="PTHR34295:SF1">
    <property type="entry name" value="BIOTIN TRANSPORTER BIOY"/>
    <property type="match status" value="1"/>
</dbReference>
<keyword evidence="3" id="KW-0812">Transmembrane</keyword>
<dbReference type="Pfam" id="PF02632">
    <property type="entry name" value="BioY"/>
    <property type="match status" value="1"/>
</dbReference>
<feature type="transmembrane region" description="Helical" evidence="3">
    <location>
        <begin position="42"/>
        <end position="59"/>
    </location>
</feature>
<evidence type="ECO:0000313" key="4">
    <source>
        <dbReference type="EMBL" id="CAH0267592.1"/>
    </source>
</evidence>
<feature type="transmembrane region" description="Helical" evidence="3">
    <location>
        <begin position="125"/>
        <end position="145"/>
    </location>
</feature>
<dbReference type="EMBL" id="CAKKMG010000059">
    <property type="protein sequence ID" value="CAH0267592.1"/>
    <property type="molecule type" value="Genomic_DNA"/>
</dbReference>
<accession>A0A9W4L487</accession>
<reference evidence="4" key="1">
    <citation type="submission" date="2021-11" db="EMBL/GenBank/DDBJ databases">
        <authorList>
            <person name="Bulgarelli D."/>
        </authorList>
    </citation>
    <scope>NUCLEOTIDE SEQUENCE</scope>
    <source>
        <strain evidence="4">Bi133</strain>
    </source>
</reference>
<evidence type="ECO:0000256" key="2">
    <source>
        <dbReference type="PIRNR" id="PIRNR016661"/>
    </source>
</evidence>
<evidence type="ECO:0000256" key="3">
    <source>
        <dbReference type="SAM" id="Phobius"/>
    </source>
</evidence>
<name>A0A9W4L487_9BACI</name>
<comment type="caution">
    <text evidence="4">The sequence shown here is derived from an EMBL/GenBank/DDBJ whole genome shotgun (WGS) entry which is preliminary data.</text>
</comment>
<dbReference type="PIRSF" id="PIRSF016661">
    <property type="entry name" value="BioY"/>
    <property type="match status" value="1"/>
</dbReference>
<feature type="transmembrane region" description="Helical" evidence="3">
    <location>
        <begin position="20"/>
        <end position="36"/>
    </location>
</feature>
<evidence type="ECO:0000313" key="5">
    <source>
        <dbReference type="Proteomes" id="UP000789326"/>
    </source>
</evidence>
<keyword evidence="2 3" id="KW-0472">Membrane</keyword>
<gene>
    <name evidence="4" type="primary">bioY</name>
    <name evidence="4" type="ORF">SRABI133_03570</name>
</gene>
<comment type="similarity">
    <text evidence="1 2">Belongs to the BioY family.</text>
</comment>
<dbReference type="Proteomes" id="UP000789326">
    <property type="component" value="Unassembled WGS sequence"/>
</dbReference>
<feature type="transmembrane region" description="Helical" evidence="3">
    <location>
        <begin position="165"/>
        <end position="183"/>
    </location>
</feature>
<dbReference type="Gene3D" id="1.10.1760.20">
    <property type="match status" value="1"/>
</dbReference>
<organism evidence="4 5">
    <name type="scientific">Peribacillus simplex</name>
    <dbReference type="NCBI Taxonomy" id="1478"/>
    <lineage>
        <taxon>Bacteria</taxon>
        <taxon>Bacillati</taxon>
        <taxon>Bacillota</taxon>
        <taxon>Bacilli</taxon>
        <taxon>Bacillales</taxon>
        <taxon>Bacillaceae</taxon>
        <taxon>Peribacillus</taxon>
    </lineage>
</organism>
<protein>
    <recommendedName>
        <fullName evidence="2">Biotin transporter</fullName>
    </recommendedName>
</protein>
<dbReference type="PANTHER" id="PTHR34295">
    <property type="entry name" value="BIOTIN TRANSPORTER BIOY"/>
    <property type="match status" value="1"/>
</dbReference>
<proteinExistence type="inferred from homology"/>
<sequence>MGILPAISKKEVENLKARTISYVALFTALTAIGAFIKIPIPYIPFTLQILAVYLAGALLGPRLGMLSQLCYVLIGLIGVPVFAEGGGFGYIFKPTFGYLLGYILGAYVNGWLINRFSLSTIRSIFFANAASLLTVYFSGCIWLYGAMKWIVETPLSINQTILYGFLLPVPGDLMLCILCAVIIQQVRPRIAKYINVKELNHPWAKPTL</sequence>
<dbReference type="GO" id="GO:0005886">
    <property type="term" value="C:plasma membrane"/>
    <property type="evidence" value="ECO:0007669"/>
    <property type="project" value="UniProtKB-SubCell"/>
</dbReference>
<feature type="transmembrane region" description="Helical" evidence="3">
    <location>
        <begin position="95"/>
        <end position="113"/>
    </location>
</feature>
<comment type="subcellular location">
    <subcellularLocation>
        <location evidence="2">Cell membrane</location>
        <topology evidence="2">Multi-pass membrane protein</topology>
    </subcellularLocation>
</comment>
<keyword evidence="2" id="KW-1003">Cell membrane</keyword>
<keyword evidence="2" id="KW-0813">Transport</keyword>
<dbReference type="InterPro" id="IPR003784">
    <property type="entry name" value="BioY"/>
</dbReference>
<dbReference type="AlphaFoldDB" id="A0A9W4L487"/>